<feature type="domain" description="HTH OST-type" evidence="12">
    <location>
        <begin position="822"/>
        <end position="897"/>
    </location>
</feature>
<dbReference type="PROSITE" id="PS51644">
    <property type="entry name" value="HTH_OST"/>
    <property type="match status" value="3"/>
</dbReference>
<evidence type="ECO:0000313" key="14">
    <source>
        <dbReference type="Proteomes" id="UP001431783"/>
    </source>
</evidence>
<dbReference type="Pfam" id="PF12872">
    <property type="entry name" value="OST-HTH"/>
    <property type="match status" value="4"/>
</dbReference>
<keyword evidence="5" id="KW-0896">Oogenesis</keyword>
<keyword evidence="3" id="KW-0677">Repeat</keyword>
<dbReference type="InterPro" id="IPR021139">
    <property type="entry name" value="NYN"/>
</dbReference>
<dbReference type="Proteomes" id="UP001431783">
    <property type="component" value="Unassembled WGS sequence"/>
</dbReference>
<dbReference type="PROSITE" id="PS50102">
    <property type="entry name" value="RRM"/>
    <property type="match status" value="1"/>
</dbReference>
<dbReference type="GO" id="GO:1905762">
    <property type="term" value="F:CCR4-NOT complex binding"/>
    <property type="evidence" value="ECO:0007669"/>
    <property type="project" value="TreeGrafter"/>
</dbReference>
<dbReference type="Gene3D" id="3.30.70.330">
    <property type="match status" value="2"/>
</dbReference>
<feature type="domain" description="RRM" evidence="11">
    <location>
        <begin position="460"/>
        <end position="539"/>
    </location>
</feature>
<keyword evidence="14" id="KW-1185">Reference proteome</keyword>
<dbReference type="EMBL" id="JARQZJ010000121">
    <property type="protein sequence ID" value="KAK9887693.1"/>
    <property type="molecule type" value="Genomic_DNA"/>
</dbReference>
<proteinExistence type="predicted"/>
<dbReference type="PANTHER" id="PTHR14379">
    <property type="entry name" value="LIMKAIN B LKAP"/>
    <property type="match status" value="1"/>
</dbReference>
<evidence type="ECO:0000256" key="2">
    <source>
        <dbReference type="ARBA" id="ARBA00022152"/>
    </source>
</evidence>
<dbReference type="Pfam" id="PF19687">
    <property type="entry name" value="MARF1_LOTUS"/>
    <property type="match status" value="2"/>
</dbReference>
<evidence type="ECO:0000256" key="5">
    <source>
        <dbReference type="ARBA" id="ARBA00022943"/>
    </source>
</evidence>
<evidence type="ECO:0000256" key="10">
    <source>
        <dbReference type="SAM" id="MobiDB-lite"/>
    </source>
</evidence>
<comment type="caution">
    <text evidence="13">The sequence shown here is derived from an EMBL/GenBank/DDBJ whole genome shotgun (WGS) entry which is preliminary data.</text>
</comment>
<dbReference type="InterPro" id="IPR024768">
    <property type="entry name" value="Marf1"/>
</dbReference>
<keyword evidence="4 9" id="KW-0694">RNA-binding</keyword>
<dbReference type="SUPFAM" id="SSF54928">
    <property type="entry name" value="RNA-binding domain, RBD"/>
    <property type="match status" value="1"/>
</dbReference>
<evidence type="ECO:0000313" key="13">
    <source>
        <dbReference type="EMBL" id="KAK9887693.1"/>
    </source>
</evidence>
<feature type="region of interest" description="Disordered" evidence="10">
    <location>
        <begin position="1"/>
        <end position="41"/>
    </location>
</feature>
<organism evidence="13 14">
    <name type="scientific">Henosepilachna vigintioctopunctata</name>
    <dbReference type="NCBI Taxonomy" id="420089"/>
    <lineage>
        <taxon>Eukaryota</taxon>
        <taxon>Metazoa</taxon>
        <taxon>Ecdysozoa</taxon>
        <taxon>Arthropoda</taxon>
        <taxon>Hexapoda</taxon>
        <taxon>Insecta</taxon>
        <taxon>Pterygota</taxon>
        <taxon>Neoptera</taxon>
        <taxon>Endopterygota</taxon>
        <taxon>Coleoptera</taxon>
        <taxon>Polyphaga</taxon>
        <taxon>Cucujiformia</taxon>
        <taxon>Coccinelloidea</taxon>
        <taxon>Coccinellidae</taxon>
        <taxon>Epilachninae</taxon>
        <taxon>Epilachnini</taxon>
        <taxon>Henosepilachna</taxon>
    </lineage>
</organism>
<keyword evidence="5" id="KW-0221">Differentiation</keyword>
<gene>
    <name evidence="13" type="ORF">WA026_000015</name>
</gene>
<feature type="domain" description="HTH OST-type" evidence="12">
    <location>
        <begin position="906"/>
        <end position="980"/>
    </location>
</feature>
<evidence type="ECO:0000256" key="1">
    <source>
        <dbReference type="ARBA" id="ARBA00004275"/>
    </source>
</evidence>
<dbReference type="Pfam" id="PF11608">
    <property type="entry name" value="RRM_MARF1"/>
    <property type="match status" value="1"/>
</dbReference>
<feature type="domain" description="HTH OST-type" evidence="12">
    <location>
        <begin position="746"/>
        <end position="820"/>
    </location>
</feature>
<dbReference type="InterPro" id="IPR025605">
    <property type="entry name" value="OST-HTH/LOTUS_dom"/>
</dbReference>
<evidence type="ECO:0000256" key="3">
    <source>
        <dbReference type="ARBA" id="ARBA00022737"/>
    </source>
</evidence>
<evidence type="ECO:0000256" key="7">
    <source>
        <dbReference type="ARBA" id="ARBA00023254"/>
    </source>
</evidence>
<evidence type="ECO:0000259" key="11">
    <source>
        <dbReference type="PROSITE" id="PS50102"/>
    </source>
</evidence>
<comment type="subcellular location">
    <subcellularLocation>
        <location evidence="1">Peroxisome</location>
    </subcellularLocation>
</comment>
<dbReference type="Pfam" id="PF01936">
    <property type="entry name" value="NYN"/>
    <property type="match status" value="1"/>
</dbReference>
<dbReference type="GO" id="GO:0010468">
    <property type="term" value="P:regulation of gene expression"/>
    <property type="evidence" value="ECO:0007669"/>
    <property type="project" value="InterPro"/>
</dbReference>
<sequence>MSSSNSSDNSDDFYDSSSTMDSNSDFEDKDKFKFPAPPRLTKSADISHISSWSDSSNSDGILTRAKRNKRKKLPPIGIFWDIENCQVPKFKSASAIVQRLRTFFLQNYREAEFIVVCDVKKEHPLVIQELHDSQVSLIHVSATSKNAADEKLRQSLRRFAEIYRSPCAIVLISGDVNFASDLSDLRYRKKVRVVLVHNTNAADALILCANDHFLYTELIEDLPRFRKEMVEEVAIIEITNLPLNYNSAKIKSRLKLLTDNCGGRVQDVYPNGRAVIRFTSMDFANRAQKRINGEDVFGNKIRAGAPSLRNYSGRRSKNESLNYSSMPVFYPPNLTEVSHNNATWRTTSNYPMPPPGFSQQDRNYAAGSLLWRQGDRLSVSREPIDGNLFRPIQGAQAMIANPEPSYEIRLPDIKQGAFDASKLNASVRNQKANTDSEMSDDSKPTNGAIKTPTVTDKQPVDLIISNLDSSIGVADLRRLLTNMLKEYAMIYSLKITTQVDGSTCANIRVSSQQEAQFAISQLHRQKLGQKRIVISYAQSEVCDPEHLKAIVVNILQEAPEKCMALFKFMTLMESRYQCTLSVSEVNKLKDVCKITEEQGCRIISLTQELKTSPPPNFNKITLSHCAIHCPNGLQSGGWCEISTIHSPNVMMPLQFFAGKLQTLLDTHMGSLPFLSFEACYEQTFHAALPVDETGVPLEHFIVCVPNIAIKLVGPNKNIKMIKRENRKPENDEELFLKAVPPTLAPNITLLCRELVDLLRTMDKCQLPLAKFIPAYHHHFGRQCRVADYGYTKLVDLFESMSHIVQIIGDGTRRLITLSHTAQMRRFTSDLLKVLKVQPCKQITVHDFPAAYEKIMNKAFSPVDYGLCTFEDLLAEIPESTVVVTKNEDTVMIAVPKREQTPKEVAKTKEFSFEVIELLKHSPYCTLIFHKFVPAYHHHFGHQCKVSDYGFSKLIELFEAIPDVVKIVELPGGERAVSLTLTKMFMVLGSQILSLIKTSNVSAISLEDLPMMYMKKFGYPFKPQVYECETVEQVMLNLSEYIHVVQTATGSYIVPVEQDPKQILKVRAWSLLLEPPYCKEVSFFLHEYHAKYNSNLTVENLNELKNTISVSYSNNINYISLTRLYVLAAQLYHVLYNNGGHVLYNDLERCLFACYGNQIKLEDYNIHSATDLVQCFNFLIFLRGSAPNRLISFNKQLEDHQIPLPTPLQEVKPIKRDGEVNRPWPPATSLAPQKRVAPPKPDTPPTPGTTLFWNSPGGEGNAEVTDFSIRMPLFQTPRLMAKDVKDLMSPALLLFPSENNPWSNRNIIYSVYTAPDAAELPIPDKLIPRNSGVMSDDSSDSGVNTKLDISPSDLDNLGISISNNSEGTKPQRTAFVNYN</sequence>
<dbReference type="GO" id="GO:0048477">
    <property type="term" value="P:oogenesis"/>
    <property type="evidence" value="ECO:0007669"/>
    <property type="project" value="UniProtKB-KW"/>
</dbReference>
<feature type="compositionally biased region" description="Pro residues" evidence="10">
    <location>
        <begin position="1237"/>
        <end position="1246"/>
    </location>
</feature>
<feature type="region of interest" description="Disordered" evidence="10">
    <location>
        <begin position="429"/>
        <end position="452"/>
    </location>
</feature>
<dbReference type="GO" id="GO:0005777">
    <property type="term" value="C:peroxisome"/>
    <property type="evidence" value="ECO:0007669"/>
    <property type="project" value="UniProtKB-SubCell"/>
</dbReference>
<evidence type="ECO:0000256" key="9">
    <source>
        <dbReference type="PROSITE-ProRule" id="PRU00176"/>
    </source>
</evidence>
<evidence type="ECO:0000259" key="12">
    <source>
        <dbReference type="PROSITE" id="PS51644"/>
    </source>
</evidence>
<evidence type="ECO:0000256" key="8">
    <source>
        <dbReference type="ARBA" id="ARBA00030116"/>
    </source>
</evidence>
<evidence type="ECO:0000256" key="4">
    <source>
        <dbReference type="ARBA" id="ARBA00022884"/>
    </source>
</evidence>
<reference evidence="13 14" key="1">
    <citation type="submission" date="2023-03" db="EMBL/GenBank/DDBJ databases">
        <title>Genome insight into feeding habits of ladybird beetles.</title>
        <authorList>
            <person name="Li H.-S."/>
            <person name="Huang Y.-H."/>
            <person name="Pang H."/>
        </authorList>
    </citation>
    <scope>NUCLEOTIDE SEQUENCE [LARGE SCALE GENOMIC DNA]</scope>
    <source>
        <strain evidence="13">SYSU_2023b</strain>
        <tissue evidence="13">Whole body</tissue>
    </source>
</reference>
<keyword evidence="6" id="KW-0576">Peroxisome</keyword>
<dbReference type="InterPro" id="IPR041966">
    <property type="entry name" value="LOTUS-like"/>
</dbReference>
<dbReference type="Gene3D" id="3.30.420.610">
    <property type="entry name" value="LOTUS domain-like"/>
    <property type="match status" value="3"/>
</dbReference>
<feature type="region of interest" description="Disordered" evidence="10">
    <location>
        <begin position="1215"/>
        <end position="1256"/>
    </location>
</feature>
<dbReference type="InterPro" id="IPR034189">
    <property type="entry name" value="MARF1_RRM1"/>
</dbReference>
<dbReference type="InterPro" id="IPR000504">
    <property type="entry name" value="RRM_dom"/>
</dbReference>
<dbReference type="InterPro" id="IPR035979">
    <property type="entry name" value="RBD_domain_sf"/>
</dbReference>
<protein>
    <recommendedName>
        <fullName evidence="2">Meiosis regulator and mRNA stability factor 1</fullName>
    </recommendedName>
    <alternativeName>
        <fullName evidence="8">Limkain-b1</fullName>
    </alternativeName>
</protein>
<dbReference type="GO" id="GO:0003723">
    <property type="term" value="F:RNA binding"/>
    <property type="evidence" value="ECO:0007669"/>
    <property type="project" value="UniProtKB-UniRule"/>
</dbReference>
<name>A0AAW1UXY2_9CUCU</name>
<keyword evidence="7" id="KW-0469">Meiosis</keyword>
<dbReference type="CDD" id="cd10910">
    <property type="entry name" value="PIN_limkain_b1_N_like"/>
    <property type="match status" value="1"/>
</dbReference>
<dbReference type="PANTHER" id="PTHR14379:SF3">
    <property type="entry name" value="MEIOSIS REGULATOR AND MRNA STABILITY FACTOR 1"/>
    <property type="match status" value="1"/>
</dbReference>
<dbReference type="GO" id="GO:0051321">
    <property type="term" value="P:meiotic cell cycle"/>
    <property type="evidence" value="ECO:0007669"/>
    <property type="project" value="UniProtKB-KW"/>
</dbReference>
<dbReference type="InterPro" id="IPR012677">
    <property type="entry name" value="Nucleotide-bd_a/b_plait_sf"/>
</dbReference>
<dbReference type="InterPro" id="IPR045602">
    <property type="entry name" value="MARF1_LOTUS"/>
</dbReference>
<accession>A0AAW1UXY2</accession>
<evidence type="ECO:0000256" key="6">
    <source>
        <dbReference type="ARBA" id="ARBA00023140"/>
    </source>
</evidence>
<dbReference type="GO" id="GO:0004540">
    <property type="term" value="F:RNA nuclease activity"/>
    <property type="evidence" value="ECO:0007669"/>
    <property type="project" value="InterPro"/>
</dbReference>